<dbReference type="GO" id="GO:0006790">
    <property type="term" value="P:sulfur compound metabolic process"/>
    <property type="evidence" value="ECO:0007669"/>
    <property type="project" value="TreeGrafter"/>
</dbReference>
<dbReference type="PANTHER" id="PTHR10704:SF44">
    <property type="entry name" value="LD35051P-RELATED"/>
    <property type="match status" value="1"/>
</dbReference>
<dbReference type="Gene3D" id="3.40.50.300">
    <property type="entry name" value="P-loop containing nucleotide triphosphate hydrolases"/>
    <property type="match status" value="1"/>
</dbReference>
<evidence type="ECO:0000259" key="1">
    <source>
        <dbReference type="Pfam" id="PF00685"/>
    </source>
</evidence>
<reference evidence="2 3" key="1">
    <citation type="submission" date="2024-01" db="EMBL/GenBank/DDBJ databases">
        <title>The genome of the rayed Mediterranean limpet Patella caerulea (Linnaeus, 1758).</title>
        <authorList>
            <person name="Anh-Thu Weber A."/>
            <person name="Halstead-Nussloch G."/>
        </authorList>
    </citation>
    <scope>NUCLEOTIDE SEQUENCE [LARGE SCALE GENOMIC DNA]</scope>
    <source>
        <strain evidence="2">AATW-2023a</strain>
        <tissue evidence="2">Whole specimen</tissue>
    </source>
</reference>
<name>A0AAN8JSE2_PATCE</name>
<keyword evidence="3" id="KW-1185">Reference proteome</keyword>
<evidence type="ECO:0000313" key="3">
    <source>
        <dbReference type="Proteomes" id="UP001347796"/>
    </source>
</evidence>
<dbReference type="PANTHER" id="PTHR10704">
    <property type="entry name" value="CARBOHYDRATE SULFOTRANSFERASE"/>
    <property type="match status" value="1"/>
</dbReference>
<protein>
    <recommendedName>
        <fullName evidence="1">Sulfotransferase domain-containing protein</fullName>
    </recommendedName>
</protein>
<feature type="domain" description="Sulfotransferase" evidence="1">
    <location>
        <begin position="29"/>
        <end position="278"/>
    </location>
</feature>
<dbReference type="SUPFAM" id="SSF52540">
    <property type="entry name" value="P-loop containing nucleoside triphosphate hydrolases"/>
    <property type="match status" value="1"/>
</dbReference>
<dbReference type="EMBL" id="JAZGQO010000007">
    <property type="protein sequence ID" value="KAK6183091.1"/>
    <property type="molecule type" value="Genomic_DNA"/>
</dbReference>
<organism evidence="2 3">
    <name type="scientific">Patella caerulea</name>
    <name type="common">Rayed Mediterranean limpet</name>
    <dbReference type="NCBI Taxonomy" id="87958"/>
    <lineage>
        <taxon>Eukaryota</taxon>
        <taxon>Metazoa</taxon>
        <taxon>Spiralia</taxon>
        <taxon>Lophotrochozoa</taxon>
        <taxon>Mollusca</taxon>
        <taxon>Gastropoda</taxon>
        <taxon>Patellogastropoda</taxon>
        <taxon>Patelloidea</taxon>
        <taxon>Patellidae</taxon>
        <taxon>Patella</taxon>
    </lineage>
</organism>
<comment type="caution">
    <text evidence="2">The sequence shown here is derived from an EMBL/GenBank/DDBJ whole genome shotgun (WGS) entry which is preliminary data.</text>
</comment>
<sequence>MVSRVSKLWRLTENVGTQIDETQTRKDRKKVILVAYPRSGSTFTADVIRANDDVLFIFEPLFPTLKEHIGKPFLVAEKTVYKRLKTNMTTYKEEVKKVMKSFLNCDSSLLDLPLYVLKNEFLKIREDTFPLFECVRNITKPNQTLIEHCVEKFIKLCEQRKVILVKTIRYPSEILYNQMKNDPNLYVVYLVRDPRGIISSQMTHFHNSQWETIGRTSKEICSLMENDIQIMEDLHDLYPDRVKLIRYESLATNPLGGATDIYKFLKLDLTKNAINVIKLQTASNITSCNVSCTLRRNSKNVPYQWRVNANFTYIQNIDRSCGNVYAKMCYVPVKNSNHLKDLSISLIKPCLKYDVKM</sequence>
<dbReference type="InterPro" id="IPR051135">
    <property type="entry name" value="Gal/GlcNAc/GalNAc_ST"/>
</dbReference>
<dbReference type="AlphaFoldDB" id="A0AAN8JSE2"/>
<gene>
    <name evidence="2" type="ORF">SNE40_010637</name>
</gene>
<dbReference type="GO" id="GO:0001517">
    <property type="term" value="F:N-acetylglucosamine 6-O-sulfotransferase activity"/>
    <property type="evidence" value="ECO:0007669"/>
    <property type="project" value="TreeGrafter"/>
</dbReference>
<dbReference type="GO" id="GO:0006044">
    <property type="term" value="P:N-acetylglucosamine metabolic process"/>
    <property type="evidence" value="ECO:0007669"/>
    <property type="project" value="TreeGrafter"/>
</dbReference>
<accession>A0AAN8JSE2</accession>
<dbReference type="InterPro" id="IPR000863">
    <property type="entry name" value="Sulfotransferase_dom"/>
</dbReference>
<proteinExistence type="predicted"/>
<dbReference type="Pfam" id="PF00685">
    <property type="entry name" value="Sulfotransfer_1"/>
    <property type="match status" value="1"/>
</dbReference>
<evidence type="ECO:0000313" key="2">
    <source>
        <dbReference type="EMBL" id="KAK6183091.1"/>
    </source>
</evidence>
<dbReference type="InterPro" id="IPR027417">
    <property type="entry name" value="P-loop_NTPase"/>
</dbReference>
<dbReference type="Proteomes" id="UP001347796">
    <property type="component" value="Unassembled WGS sequence"/>
</dbReference>